<evidence type="ECO:0000256" key="1">
    <source>
        <dbReference type="SAM" id="MobiDB-lite"/>
    </source>
</evidence>
<sequence>MEINETSVESATMAQLYSPEFRIEGSAVAFVRPFPCCGIRERRCLRPTTRPRKKLLVYDLPRSPPPPRPRKKLLVYDLPRSPPSPPPPHAVVASLSRFDLSPRASSPFPSAYRLSLSSPLPSPSSSSSTTSSLTQSPSSSNSPGTPGPPFVHYLSPRLASHLEPTAMISPSSSPPTFLFATLPEPSEATASPSSSGPDEATTSPLEKNKKVLLILLYSFFLSSKLSSLRDLPFL</sequence>
<accession>A0A426ZAE3</accession>
<reference evidence="2 3" key="1">
    <citation type="journal article" date="2014" name="Agronomy (Basel)">
        <title>A Draft Genome Sequence for Ensete ventricosum, the Drought-Tolerant Tree Against Hunger.</title>
        <authorList>
            <person name="Harrison J."/>
            <person name="Moore K.A."/>
            <person name="Paszkiewicz K."/>
            <person name="Jones T."/>
            <person name="Grant M."/>
            <person name="Ambacheew D."/>
            <person name="Muzemil S."/>
            <person name="Studholme D.J."/>
        </authorList>
    </citation>
    <scope>NUCLEOTIDE SEQUENCE [LARGE SCALE GENOMIC DNA]</scope>
</reference>
<name>A0A426ZAE3_ENSVE</name>
<dbReference type="EMBL" id="AMZH03007602">
    <property type="protein sequence ID" value="RRT60916.1"/>
    <property type="molecule type" value="Genomic_DNA"/>
</dbReference>
<feature type="region of interest" description="Disordered" evidence="1">
    <location>
        <begin position="55"/>
        <end position="90"/>
    </location>
</feature>
<dbReference type="Proteomes" id="UP000287651">
    <property type="component" value="Unassembled WGS sequence"/>
</dbReference>
<feature type="compositionally biased region" description="Low complexity" evidence="1">
    <location>
        <begin position="183"/>
        <end position="197"/>
    </location>
</feature>
<gene>
    <name evidence="2" type="ORF">B296_00016273</name>
</gene>
<organism evidence="2 3">
    <name type="scientific">Ensete ventricosum</name>
    <name type="common">Abyssinian banana</name>
    <name type="synonym">Musa ensete</name>
    <dbReference type="NCBI Taxonomy" id="4639"/>
    <lineage>
        <taxon>Eukaryota</taxon>
        <taxon>Viridiplantae</taxon>
        <taxon>Streptophyta</taxon>
        <taxon>Embryophyta</taxon>
        <taxon>Tracheophyta</taxon>
        <taxon>Spermatophyta</taxon>
        <taxon>Magnoliopsida</taxon>
        <taxon>Liliopsida</taxon>
        <taxon>Zingiberales</taxon>
        <taxon>Musaceae</taxon>
        <taxon>Ensete</taxon>
    </lineage>
</organism>
<feature type="region of interest" description="Disordered" evidence="1">
    <location>
        <begin position="112"/>
        <end position="154"/>
    </location>
</feature>
<feature type="compositionally biased region" description="Pro residues" evidence="1">
    <location>
        <begin position="80"/>
        <end position="89"/>
    </location>
</feature>
<comment type="caution">
    <text evidence="2">The sequence shown here is derived from an EMBL/GenBank/DDBJ whole genome shotgun (WGS) entry which is preliminary data.</text>
</comment>
<feature type="region of interest" description="Disordered" evidence="1">
    <location>
        <begin position="178"/>
        <end position="204"/>
    </location>
</feature>
<evidence type="ECO:0000313" key="3">
    <source>
        <dbReference type="Proteomes" id="UP000287651"/>
    </source>
</evidence>
<proteinExistence type="predicted"/>
<feature type="compositionally biased region" description="Low complexity" evidence="1">
    <location>
        <begin position="114"/>
        <end position="144"/>
    </location>
</feature>
<protein>
    <submittedName>
        <fullName evidence="2">Uncharacterized protein</fullName>
    </submittedName>
</protein>
<dbReference type="AlphaFoldDB" id="A0A426ZAE3"/>
<evidence type="ECO:0000313" key="2">
    <source>
        <dbReference type="EMBL" id="RRT60916.1"/>
    </source>
</evidence>